<sequence length="153" mass="16861">MEHEIRPFLQLCPTEPEAPDWQFSVTANSDGSAACHARFTGRISIDGPNPVARAKLILVDFKISLKAKGPGCVDVDKVEVVGFRQPPGAEYRSGPGRPLDPHSDFEDIGGWPEGMTDFIESHIDTYASRWIHFHDDCPETLRLMAKVASVATD</sequence>
<evidence type="ECO:0000313" key="2">
    <source>
        <dbReference type="Proteomes" id="UP001296873"/>
    </source>
</evidence>
<gene>
    <name evidence="1" type="ORF">CKO28_17550</name>
</gene>
<proteinExistence type="predicted"/>
<accession>A0ABS1DJ84</accession>
<evidence type="ECO:0000313" key="1">
    <source>
        <dbReference type="EMBL" id="MBK1669844.1"/>
    </source>
</evidence>
<protein>
    <submittedName>
        <fullName evidence="1">Uncharacterized protein</fullName>
    </submittedName>
</protein>
<name>A0ABS1DJ84_9PROT</name>
<keyword evidence="2" id="KW-1185">Reference proteome</keyword>
<dbReference type="RefSeq" id="WP_200342189.1">
    <property type="nucleotide sequence ID" value="NZ_NRRL01000063.1"/>
</dbReference>
<organism evidence="1 2">
    <name type="scientific">Rhodovibrio sodomensis</name>
    <dbReference type="NCBI Taxonomy" id="1088"/>
    <lineage>
        <taxon>Bacteria</taxon>
        <taxon>Pseudomonadati</taxon>
        <taxon>Pseudomonadota</taxon>
        <taxon>Alphaproteobacteria</taxon>
        <taxon>Rhodospirillales</taxon>
        <taxon>Rhodovibrionaceae</taxon>
        <taxon>Rhodovibrio</taxon>
    </lineage>
</organism>
<dbReference type="EMBL" id="NRRL01000063">
    <property type="protein sequence ID" value="MBK1669844.1"/>
    <property type="molecule type" value="Genomic_DNA"/>
</dbReference>
<reference evidence="1 2" key="1">
    <citation type="journal article" date="2020" name="Microorganisms">
        <title>Osmotic Adaptation and Compatible Solute Biosynthesis of Phototrophic Bacteria as Revealed from Genome Analyses.</title>
        <authorList>
            <person name="Imhoff J.F."/>
            <person name="Rahn T."/>
            <person name="Kunzel S."/>
            <person name="Keller A."/>
            <person name="Neulinger S.C."/>
        </authorList>
    </citation>
    <scope>NUCLEOTIDE SEQUENCE [LARGE SCALE GENOMIC DNA]</scope>
    <source>
        <strain evidence="1 2">DSM 9895</strain>
    </source>
</reference>
<comment type="caution">
    <text evidence="1">The sequence shown here is derived from an EMBL/GenBank/DDBJ whole genome shotgun (WGS) entry which is preliminary data.</text>
</comment>
<dbReference type="Proteomes" id="UP001296873">
    <property type="component" value="Unassembled WGS sequence"/>
</dbReference>